<feature type="non-terminal residue" evidence="1">
    <location>
        <position position="59"/>
    </location>
</feature>
<keyword evidence="2" id="KW-1185">Reference proteome</keyword>
<dbReference type="Proteomes" id="UP001233999">
    <property type="component" value="Unassembled WGS sequence"/>
</dbReference>
<organism evidence="1 2">
    <name type="scientific">Diploptera punctata</name>
    <name type="common">Pacific beetle cockroach</name>
    <dbReference type="NCBI Taxonomy" id="6984"/>
    <lineage>
        <taxon>Eukaryota</taxon>
        <taxon>Metazoa</taxon>
        <taxon>Ecdysozoa</taxon>
        <taxon>Arthropoda</taxon>
        <taxon>Hexapoda</taxon>
        <taxon>Insecta</taxon>
        <taxon>Pterygota</taxon>
        <taxon>Neoptera</taxon>
        <taxon>Polyneoptera</taxon>
        <taxon>Dictyoptera</taxon>
        <taxon>Blattodea</taxon>
        <taxon>Blaberoidea</taxon>
        <taxon>Blaberidae</taxon>
        <taxon>Diplopterinae</taxon>
        <taxon>Diploptera</taxon>
    </lineage>
</organism>
<evidence type="ECO:0000313" key="1">
    <source>
        <dbReference type="EMBL" id="KAJ9587841.1"/>
    </source>
</evidence>
<reference evidence="1" key="2">
    <citation type="submission" date="2023-05" db="EMBL/GenBank/DDBJ databases">
        <authorList>
            <person name="Fouks B."/>
        </authorList>
    </citation>
    <scope>NUCLEOTIDE SEQUENCE</scope>
    <source>
        <strain evidence="1">Stay&amp;Tobe</strain>
        <tissue evidence="1">Testes</tissue>
    </source>
</reference>
<sequence>STIIRSKLKLLYSHSTVHCISIISSLSSTAVMLFLQEETTKKRHNTGSPHTCGRIAAPA</sequence>
<evidence type="ECO:0000313" key="2">
    <source>
        <dbReference type="Proteomes" id="UP001233999"/>
    </source>
</evidence>
<accession>A0AAD7ZW92</accession>
<reference evidence="1" key="1">
    <citation type="journal article" date="2023" name="IScience">
        <title>Live-bearing cockroach genome reveals convergent evolutionary mechanisms linked to viviparity in insects and beyond.</title>
        <authorList>
            <person name="Fouks B."/>
            <person name="Harrison M.C."/>
            <person name="Mikhailova A.A."/>
            <person name="Marchal E."/>
            <person name="English S."/>
            <person name="Carruthers M."/>
            <person name="Jennings E.C."/>
            <person name="Chiamaka E.L."/>
            <person name="Frigard R.A."/>
            <person name="Pippel M."/>
            <person name="Attardo G.M."/>
            <person name="Benoit J.B."/>
            <person name="Bornberg-Bauer E."/>
            <person name="Tobe S.S."/>
        </authorList>
    </citation>
    <scope>NUCLEOTIDE SEQUENCE</scope>
    <source>
        <strain evidence="1">Stay&amp;Tobe</strain>
    </source>
</reference>
<dbReference type="AlphaFoldDB" id="A0AAD7ZW92"/>
<name>A0AAD7ZW92_DIPPU</name>
<protein>
    <submittedName>
        <fullName evidence="1">Uncharacterized protein</fullName>
    </submittedName>
</protein>
<feature type="non-terminal residue" evidence="1">
    <location>
        <position position="1"/>
    </location>
</feature>
<gene>
    <name evidence="1" type="ORF">L9F63_018713</name>
</gene>
<comment type="caution">
    <text evidence="1">The sequence shown here is derived from an EMBL/GenBank/DDBJ whole genome shotgun (WGS) entry which is preliminary data.</text>
</comment>
<proteinExistence type="predicted"/>
<dbReference type="EMBL" id="JASPKZ010006058">
    <property type="protein sequence ID" value="KAJ9587841.1"/>
    <property type="molecule type" value="Genomic_DNA"/>
</dbReference>